<reference evidence="1 2" key="1">
    <citation type="journal article" date="2006" name="Proc. Natl. Acad. Sci. U.S.A.">
        <title>Genomic analysis of the uncultivated marine crenarchaeote Cenarchaeum symbiosum.</title>
        <authorList>
            <person name="Hallam S.J."/>
            <person name="Konstantinidis K.T."/>
            <person name="Putnam N."/>
            <person name="Schleper C."/>
            <person name="Watanabe Y."/>
            <person name="Sugahara J."/>
            <person name="Preston C."/>
            <person name="de la Torre J."/>
            <person name="Richardson P.M."/>
            <person name="DeLong E.F."/>
        </authorList>
    </citation>
    <scope>NUCLEOTIDE SEQUENCE [LARGE SCALE GENOMIC DNA]</scope>
    <source>
        <strain evidence="2">A</strain>
    </source>
</reference>
<dbReference type="STRING" id="414004.CENSYa_1745"/>
<protein>
    <submittedName>
        <fullName evidence="1">Uncharacterized protein</fullName>
    </submittedName>
</protein>
<dbReference type="EMBL" id="DP000238">
    <property type="protein sequence ID" value="ABK78356.1"/>
    <property type="molecule type" value="Genomic_DNA"/>
</dbReference>
<dbReference type="Proteomes" id="UP000000758">
    <property type="component" value="Chromosome"/>
</dbReference>
<dbReference type="KEGG" id="csy:CENSYa_1745"/>
<organism evidence="1 2">
    <name type="scientific">Cenarchaeum symbiosum (strain A)</name>
    <dbReference type="NCBI Taxonomy" id="414004"/>
    <lineage>
        <taxon>Archaea</taxon>
        <taxon>Nitrososphaerota</taxon>
        <taxon>Candidatus Cenarchaeales</taxon>
        <taxon>Candidatus Cenarchaeaceae</taxon>
        <taxon>Candidatus Cenarchaeum</taxon>
    </lineage>
</organism>
<evidence type="ECO:0000313" key="1">
    <source>
        <dbReference type="EMBL" id="ABK78356.1"/>
    </source>
</evidence>
<sequence>MTVDLSGCLRPERDAFHAISLYRTAACTPPRGIVKKHAQIPITDPYLKENRQRLGTQNCFVVTRVPVLASSTDLPS</sequence>
<name>A0RYD9_CENSY</name>
<keyword evidence="2" id="KW-1185">Reference proteome</keyword>
<dbReference type="AlphaFoldDB" id="A0RYD9"/>
<dbReference type="EnsemblBacteria" id="ABK78356">
    <property type="protein sequence ID" value="ABK78356"/>
    <property type="gene ID" value="CENSYa_1745"/>
</dbReference>
<accession>A0RYD9</accession>
<evidence type="ECO:0000313" key="2">
    <source>
        <dbReference type="Proteomes" id="UP000000758"/>
    </source>
</evidence>
<dbReference type="HOGENOM" id="CLU_2645705_0_0_2"/>
<gene>
    <name evidence="1" type="ordered locus">CENSYa_1745</name>
</gene>
<proteinExistence type="predicted"/>